<protein>
    <submittedName>
        <fullName evidence="1">Uncharacterized protein</fullName>
    </submittedName>
</protein>
<evidence type="ECO:0000313" key="2">
    <source>
        <dbReference type="Proteomes" id="UP001054846"/>
    </source>
</evidence>
<accession>A0ABY3PKQ1</accession>
<organism evidence="1 2">
    <name type="scientific">Gloeobacter morelensis MG652769</name>
    <dbReference type="NCBI Taxonomy" id="2781736"/>
    <lineage>
        <taxon>Bacteria</taxon>
        <taxon>Bacillati</taxon>
        <taxon>Cyanobacteriota</taxon>
        <taxon>Cyanophyceae</taxon>
        <taxon>Gloeobacterales</taxon>
        <taxon>Gloeobacteraceae</taxon>
        <taxon>Gloeobacter</taxon>
        <taxon>Gloeobacter morelensis</taxon>
    </lineage>
</organism>
<name>A0ABY3PKQ1_9CYAN</name>
<dbReference type="Proteomes" id="UP001054846">
    <property type="component" value="Chromosome"/>
</dbReference>
<keyword evidence="2" id="KW-1185">Reference proteome</keyword>
<gene>
    <name evidence="1" type="ORF">ISF26_21000</name>
</gene>
<sequence length="109" mass="12480">MGAFNVVKVERTCPSCNETVELRVQFKYGDTWQYEYRIGDRLRWGGNDTGKPGAKRVVVYGIDEHCPYCGLEEGDYEVWLENDVIVSVQPSTGAYDFVNTQEVYIVVEQ</sequence>
<dbReference type="EMBL" id="CP063845">
    <property type="protein sequence ID" value="UFP94208.1"/>
    <property type="molecule type" value="Genomic_DNA"/>
</dbReference>
<evidence type="ECO:0000313" key="1">
    <source>
        <dbReference type="EMBL" id="UFP94208.1"/>
    </source>
</evidence>
<dbReference type="RefSeq" id="WP_230841263.1">
    <property type="nucleotide sequence ID" value="NZ_CP063845.1"/>
</dbReference>
<proteinExistence type="predicted"/>
<reference evidence="1 2" key="1">
    <citation type="journal article" date="2021" name="Genome Biol. Evol.">
        <title>Complete Genome Sequencing of a Novel Gloeobacter Species from a Waterfall Cave in Mexico.</title>
        <authorList>
            <person name="Saw J.H."/>
            <person name="Cardona T."/>
            <person name="Montejano G."/>
        </authorList>
    </citation>
    <scope>NUCLEOTIDE SEQUENCE [LARGE SCALE GENOMIC DNA]</scope>
    <source>
        <strain evidence="1">MG652769</strain>
    </source>
</reference>